<dbReference type="AlphaFoldDB" id="A0AAN9V2T6"/>
<keyword evidence="9" id="KW-0862">Zinc</keyword>
<keyword evidence="5" id="KW-0597">Phosphoprotein</keyword>
<dbReference type="PANTHER" id="PTHR12965">
    <property type="entry name" value="VACUOLAR PROTEIN SORTING 54"/>
    <property type="match status" value="1"/>
</dbReference>
<keyword evidence="8" id="KW-0175">Coiled coil</keyword>
<accession>A0AAN9V2T6</accession>
<evidence type="ECO:0000256" key="5">
    <source>
        <dbReference type="ARBA" id="ARBA00022553"/>
    </source>
</evidence>
<comment type="subcellular location">
    <subcellularLocation>
        <location evidence="1">Golgi apparatus</location>
        <location evidence="1">trans-Golgi network</location>
    </subcellularLocation>
</comment>
<dbReference type="GO" id="GO:0015031">
    <property type="term" value="P:protein transport"/>
    <property type="evidence" value="ECO:0007669"/>
    <property type="project" value="UniProtKB-KW"/>
</dbReference>
<dbReference type="Gene3D" id="1.20.1280.130">
    <property type="match status" value="1"/>
</dbReference>
<dbReference type="FunFam" id="1.20.1280.130:FF:000001">
    <property type="entry name" value="Vacuolar protein sorting-associated protein 54"/>
    <property type="match status" value="1"/>
</dbReference>
<keyword evidence="4" id="KW-0813">Transport</keyword>
<evidence type="ECO:0000256" key="2">
    <source>
        <dbReference type="ARBA" id="ARBA00009150"/>
    </source>
</evidence>
<evidence type="ECO:0000256" key="1">
    <source>
        <dbReference type="ARBA" id="ARBA00004601"/>
    </source>
</evidence>
<proteinExistence type="inferred from homology"/>
<keyword evidence="7" id="KW-0333">Golgi apparatus</keyword>
<evidence type="ECO:0000256" key="9">
    <source>
        <dbReference type="PROSITE-ProRule" id="PRU00325"/>
    </source>
</evidence>
<dbReference type="GO" id="GO:0005829">
    <property type="term" value="C:cytosol"/>
    <property type="evidence" value="ECO:0007669"/>
    <property type="project" value="GOC"/>
</dbReference>
<evidence type="ECO:0000259" key="10">
    <source>
        <dbReference type="PROSITE" id="PS50966"/>
    </source>
</evidence>
<dbReference type="Pfam" id="PF10475">
    <property type="entry name" value="Vps54_N"/>
    <property type="match status" value="1"/>
</dbReference>
<keyword evidence="12" id="KW-1185">Reference proteome</keyword>
<evidence type="ECO:0000313" key="11">
    <source>
        <dbReference type="EMBL" id="KAK7790564.1"/>
    </source>
</evidence>
<dbReference type="GO" id="GO:0000938">
    <property type="term" value="C:GARP complex"/>
    <property type="evidence" value="ECO:0007669"/>
    <property type="project" value="InterPro"/>
</dbReference>
<keyword evidence="9" id="KW-0863">Zinc-finger</keyword>
<organism evidence="11 12">
    <name type="scientific">Gryllus longicercus</name>
    <dbReference type="NCBI Taxonomy" id="2509291"/>
    <lineage>
        <taxon>Eukaryota</taxon>
        <taxon>Metazoa</taxon>
        <taxon>Ecdysozoa</taxon>
        <taxon>Arthropoda</taxon>
        <taxon>Hexapoda</taxon>
        <taxon>Insecta</taxon>
        <taxon>Pterygota</taxon>
        <taxon>Neoptera</taxon>
        <taxon>Polyneoptera</taxon>
        <taxon>Orthoptera</taxon>
        <taxon>Ensifera</taxon>
        <taxon>Gryllidea</taxon>
        <taxon>Grylloidea</taxon>
        <taxon>Gryllidae</taxon>
        <taxon>Gryllinae</taxon>
        <taxon>Gryllus</taxon>
    </lineage>
</organism>
<sequence length="988" mass="110882">MAKVLRQGDSKHGWSSCLYCNHVEFKGQHDFIRHLRERHCTQEGGSFVCRYGYNGVCSSLPVEGVSDEDYEEHVYKHHVFVHMGSASSGAVSRHRDRHQLLTVSHLSGDHQPNVVADGQRWTVYSASQNLSAVLNDPNRGKQRDFFTKVWGDSFVEKTDVACSPHLPEIRLQHFDVYIKKIARRYRKHQRLNANTSKPSSHNELLQHFPNLRASRALDKTHFDLSNIPKIFLQQNLDLSNPDTFNAVFPFSVEGFSKDRGAGNGHSSSQSAKLLQEKLSHYLDEVEVQIAQQVAHKSDAFFHAMTSHDALSEQLMQTVRVVKALRDRIQLIDKSLVTDSLNILRLERLRCNRELVAYKLKLMATVHQTQPTIQLLLSTPDYVAALELISTTQEILLQELAGIHSFRHLGSQLLEMERLIDKMLTTEFERYATADLNRPLSEDQQVLAMDKLVSIIFGMLRQKHFHFIDTYKEEAFTTVKAVVKQMVIEVMAASDSGDSELALTGQGDQTQALSLSDWLGLLRNTTHTLMQLIHRVKAVHDVMRQTVDISAGKTPASEANDAESDSSEIHVSVETEPGDKFLSEEEHQRVCAKLRDLLTSVCDFAHERVAQLVTAQDRTAGSQGAPLLMEKATASEVCDLSKVIDAFTENCEKVCGRMSTALRSAFKVQASKFIQRFHQDRKNKLNLLLDSERWKQADVPAEFQDLVDHIMETGTFSLVKREGEVEGTTRKPASFLMIGEEKFAVVGTVLLLLKMVAEYCTCAQELALMAVNLCRHLAELLQLFNSKCSQLVLGAGALHVAGLKTITSTNLALTSRALQLLLWLIPRVKVHFQGLMENQHASYRASGGVGALDSVKKNVQSHAKEVDDKVLSIISTLVVGQLTHWEARPPVPSLTFRNISRHLTKLHEAVASILPETQVLSIYRSVHQAFKAKLREQLLKMNIVNNGGPQHGVVTAELTFYLEALRALKVLPSEELADESMNEIWDASS</sequence>
<dbReference type="InterPro" id="IPR019515">
    <property type="entry name" value="VPS54_N"/>
</dbReference>
<comment type="similarity">
    <text evidence="2">Belongs to the VPS54 family.</text>
</comment>
<dbReference type="PANTHER" id="PTHR12965:SF0">
    <property type="entry name" value="VACUOLAR PROTEIN SORTING-ASSOCIATED PROTEIN 54"/>
    <property type="match status" value="1"/>
</dbReference>
<evidence type="ECO:0000256" key="8">
    <source>
        <dbReference type="ARBA" id="ARBA00023054"/>
    </source>
</evidence>
<protein>
    <recommendedName>
        <fullName evidence="3">Vacuolar protein sorting-associated protein 54</fullName>
    </recommendedName>
</protein>
<dbReference type="InterPro" id="IPR039745">
    <property type="entry name" value="Vps54"/>
</dbReference>
<dbReference type="Pfam" id="PF07928">
    <property type="entry name" value="Vps54"/>
    <property type="match status" value="1"/>
</dbReference>
<dbReference type="PROSITE" id="PS50966">
    <property type="entry name" value="ZF_SWIM"/>
    <property type="match status" value="1"/>
</dbReference>
<dbReference type="GO" id="GO:0006896">
    <property type="term" value="P:Golgi to vacuole transport"/>
    <property type="evidence" value="ECO:0007669"/>
    <property type="project" value="TreeGrafter"/>
</dbReference>
<dbReference type="Proteomes" id="UP001378592">
    <property type="component" value="Unassembled WGS sequence"/>
</dbReference>
<evidence type="ECO:0000256" key="3">
    <source>
        <dbReference type="ARBA" id="ARBA00017665"/>
    </source>
</evidence>
<dbReference type="GO" id="GO:0019905">
    <property type="term" value="F:syntaxin binding"/>
    <property type="evidence" value="ECO:0007669"/>
    <property type="project" value="TreeGrafter"/>
</dbReference>
<feature type="domain" description="SWIM-type" evidence="10">
    <location>
        <begin position="746"/>
        <end position="784"/>
    </location>
</feature>
<evidence type="ECO:0000256" key="6">
    <source>
        <dbReference type="ARBA" id="ARBA00022927"/>
    </source>
</evidence>
<reference evidence="11 12" key="1">
    <citation type="submission" date="2024-03" db="EMBL/GenBank/DDBJ databases">
        <title>The genome assembly and annotation of the cricket Gryllus longicercus Weissman &amp; Gray.</title>
        <authorList>
            <person name="Szrajer S."/>
            <person name="Gray D."/>
            <person name="Ylla G."/>
        </authorList>
    </citation>
    <scope>NUCLEOTIDE SEQUENCE [LARGE SCALE GENOMIC DNA]</scope>
    <source>
        <strain evidence="11">DAG 2021-001</strain>
        <tissue evidence="11">Whole body minus gut</tissue>
    </source>
</reference>
<comment type="caution">
    <text evidence="11">The sequence shown here is derived from an EMBL/GenBank/DDBJ whole genome shotgun (WGS) entry which is preliminary data.</text>
</comment>
<keyword evidence="6" id="KW-0653">Protein transport</keyword>
<gene>
    <name evidence="11" type="ORF">R5R35_002021</name>
</gene>
<dbReference type="EMBL" id="JAZDUA010000612">
    <property type="protein sequence ID" value="KAK7790564.1"/>
    <property type="molecule type" value="Genomic_DNA"/>
</dbReference>
<evidence type="ECO:0000313" key="12">
    <source>
        <dbReference type="Proteomes" id="UP001378592"/>
    </source>
</evidence>
<keyword evidence="9" id="KW-0479">Metal-binding</keyword>
<dbReference type="InterPro" id="IPR007527">
    <property type="entry name" value="Znf_SWIM"/>
</dbReference>
<dbReference type="InterPro" id="IPR012501">
    <property type="entry name" value="Vps54_C"/>
</dbReference>
<evidence type="ECO:0000256" key="4">
    <source>
        <dbReference type="ARBA" id="ARBA00022448"/>
    </source>
</evidence>
<name>A0AAN9V2T6_9ORTH</name>
<evidence type="ECO:0000256" key="7">
    <source>
        <dbReference type="ARBA" id="ARBA00023034"/>
    </source>
</evidence>
<dbReference type="GO" id="GO:0008270">
    <property type="term" value="F:zinc ion binding"/>
    <property type="evidence" value="ECO:0007669"/>
    <property type="project" value="UniProtKB-KW"/>
</dbReference>
<dbReference type="GO" id="GO:0042147">
    <property type="term" value="P:retrograde transport, endosome to Golgi"/>
    <property type="evidence" value="ECO:0007669"/>
    <property type="project" value="InterPro"/>
</dbReference>